<comment type="caution">
    <text evidence="1">The sequence shown here is derived from an EMBL/GenBank/DDBJ whole genome shotgun (WGS) entry which is preliminary data.</text>
</comment>
<reference evidence="1" key="2">
    <citation type="journal article" date="2023" name="IMA Fungus">
        <title>Comparative genomic study of the Penicillium genus elucidates a diverse pangenome and 15 lateral gene transfer events.</title>
        <authorList>
            <person name="Petersen C."/>
            <person name="Sorensen T."/>
            <person name="Nielsen M.R."/>
            <person name="Sondergaard T.E."/>
            <person name="Sorensen J.L."/>
            <person name="Fitzpatrick D.A."/>
            <person name="Frisvad J.C."/>
            <person name="Nielsen K.L."/>
        </authorList>
    </citation>
    <scope>NUCLEOTIDE SEQUENCE</scope>
    <source>
        <strain evidence="1">IBT 30761</strain>
    </source>
</reference>
<sequence length="84" mass="9735">MPDHKEKDIDKLTNIVPKLKGKQNFPRWREFLELACRHYDKHLWQIVTGQNLCPEGPVDYADNEIRGTGDPSLLKAACGKFRSR</sequence>
<dbReference type="Proteomes" id="UP001149074">
    <property type="component" value="Unassembled WGS sequence"/>
</dbReference>
<dbReference type="GeneID" id="81358714"/>
<keyword evidence="2" id="KW-1185">Reference proteome</keyword>
<organism evidence="1 2">
    <name type="scientific">Penicillium argentinense</name>
    <dbReference type="NCBI Taxonomy" id="1131581"/>
    <lineage>
        <taxon>Eukaryota</taxon>
        <taxon>Fungi</taxon>
        <taxon>Dikarya</taxon>
        <taxon>Ascomycota</taxon>
        <taxon>Pezizomycotina</taxon>
        <taxon>Eurotiomycetes</taxon>
        <taxon>Eurotiomycetidae</taxon>
        <taxon>Eurotiales</taxon>
        <taxon>Aspergillaceae</taxon>
        <taxon>Penicillium</taxon>
    </lineage>
</organism>
<dbReference type="RefSeq" id="XP_056473101.1">
    <property type="nucleotide sequence ID" value="XM_056619735.1"/>
</dbReference>
<reference evidence="1" key="1">
    <citation type="submission" date="2022-11" db="EMBL/GenBank/DDBJ databases">
        <authorList>
            <person name="Petersen C."/>
        </authorList>
    </citation>
    <scope>NUCLEOTIDE SEQUENCE</scope>
    <source>
        <strain evidence="1">IBT 30761</strain>
    </source>
</reference>
<proteinExistence type="predicted"/>
<dbReference type="AlphaFoldDB" id="A0A9W9K747"/>
<protein>
    <submittedName>
        <fullName evidence="1">Uncharacterized protein</fullName>
    </submittedName>
</protein>
<accession>A0A9W9K747</accession>
<dbReference type="EMBL" id="JAPQKI010000006">
    <property type="protein sequence ID" value="KAJ5094951.1"/>
    <property type="molecule type" value="Genomic_DNA"/>
</dbReference>
<evidence type="ECO:0000313" key="2">
    <source>
        <dbReference type="Proteomes" id="UP001149074"/>
    </source>
</evidence>
<gene>
    <name evidence="1" type="ORF">N7532_007242</name>
</gene>
<name>A0A9W9K747_9EURO</name>
<evidence type="ECO:0000313" key="1">
    <source>
        <dbReference type="EMBL" id="KAJ5094951.1"/>
    </source>
</evidence>